<dbReference type="STRING" id="984485.A0A1E4RNP8"/>
<dbReference type="InterPro" id="IPR036428">
    <property type="entry name" value="PCD_sf"/>
</dbReference>
<dbReference type="Pfam" id="PF01329">
    <property type="entry name" value="Pterin_4a"/>
    <property type="match status" value="1"/>
</dbReference>
<evidence type="ECO:0000256" key="2">
    <source>
        <dbReference type="ARBA" id="ARBA00006472"/>
    </source>
</evidence>
<evidence type="ECO:0000256" key="6">
    <source>
        <dbReference type="SAM" id="MobiDB-lite"/>
    </source>
</evidence>
<dbReference type="EMBL" id="KV454539">
    <property type="protein sequence ID" value="ODV68715.1"/>
    <property type="molecule type" value="Genomic_DNA"/>
</dbReference>
<feature type="region of interest" description="Disordered" evidence="6">
    <location>
        <begin position="120"/>
        <end position="153"/>
    </location>
</feature>
<gene>
    <name evidence="7" type="ORF">HYPBUDRAFT_152061</name>
</gene>
<dbReference type="GO" id="GO:0006729">
    <property type="term" value="P:tetrahydrobiopterin biosynthetic process"/>
    <property type="evidence" value="ECO:0007669"/>
    <property type="project" value="InterPro"/>
</dbReference>
<evidence type="ECO:0000256" key="1">
    <source>
        <dbReference type="ARBA" id="ARBA00001554"/>
    </source>
</evidence>
<name>A0A1E4RNP8_9ASCO</name>
<comment type="similarity">
    <text evidence="2">Belongs to the pterin-4-alpha-carbinolamine dehydratase family.</text>
</comment>
<dbReference type="CDD" id="cd00488">
    <property type="entry name" value="PCD_DCoH"/>
    <property type="match status" value="1"/>
</dbReference>
<dbReference type="OrthoDB" id="277398at2759"/>
<dbReference type="InterPro" id="IPR001533">
    <property type="entry name" value="Pterin_deHydtase"/>
</dbReference>
<reference evidence="8" key="1">
    <citation type="submission" date="2016-05" db="EMBL/GenBank/DDBJ databases">
        <title>Comparative genomics of biotechnologically important yeasts.</title>
        <authorList>
            <consortium name="DOE Joint Genome Institute"/>
            <person name="Riley R."/>
            <person name="Haridas S."/>
            <person name="Wolfe K.H."/>
            <person name="Lopes M.R."/>
            <person name="Hittinger C.T."/>
            <person name="Goker M."/>
            <person name="Salamov A."/>
            <person name="Wisecaver J."/>
            <person name="Long T.M."/>
            <person name="Aerts A.L."/>
            <person name="Barry K."/>
            <person name="Choi C."/>
            <person name="Clum A."/>
            <person name="Coughlan A.Y."/>
            <person name="Deshpande S."/>
            <person name="Douglass A.P."/>
            <person name="Hanson S.J."/>
            <person name="Klenk H.-P."/>
            <person name="Labutti K."/>
            <person name="Lapidus A."/>
            <person name="Lindquist E."/>
            <person name="Lipzen A."/>
            <person name="Meier-Kolthoff J.P."/>
            <person name="Ohm R.A."/>
            <person name="Otillar R.P."/>
            <person name="Pangilinan J."/>
            <person name="Peng Y."/>
            <person name="Rokas A."/>
            <person name="Rosa C.A."/>
            <person name="Scheuner C."/>
            <person name="Sibirny A.A."/>
            <person name="Slot J.C."/>
            <person name="Stielow J.B."/>
            <person name="Sun H."/>
            <person name="Kurtzman C.P."/>
            <person name="Blackwell M."/>
            <person name="Grigoriev I.V."/>
            <person name="Jeffries T.W."/>
        </authorList>
    </citation>
    <scope>NUCLEOTIDE SEQUENCE [LARGE SCALE GENOMIC DNA]</scope>
    <source>
        <strain evidence="8">NRRL Y-1933</strain>
    </source>
</reference>
<evidence type="ECO:0000256" key="3">
    <source>
        <dbReference type="ARBA" id="ARBA00013252"/>
    </source>
</evidence>
<dbReference type="Proteomes" id="UP000095085">
    <property type="component" value="Unassembled WGS sequence"/>
</dbReference>
<comment type="catalytic activity">
    <reaction evidence="1">
        <text>(4aS,6R)-4a-hydroxy-L-erythro-5,6,7,8-tetrahydrobiopterin = (6R)-L-erythro-6,7-dihydrobiopterin + H2O</text>
        <dbReference type="Rhea" id="RHEA:11920"/>
        <dbReference type="ChEBI" id="CHEBI:15377"/>
        <dbReference type="ChEBI" id="CHEBI:15642"/>
        <dbReference type="ChEBI" id="CHEBI:43120"/>
        <dbReference type="EC" id="4.2.1.96"/>
    </reaction>
</comment>
<dbReference type="RefSeq" id="XP_020077782.1">
    <property type="nucleotide sequence ID" value="XM_020220818.1"/>
</dbReference>
<dbReference type="SUPFAM" id="SSF55248">
    <property type="entry name" value="PCD-like"/>
    <property type="match status" value="1"/>
</dbReference>
<keyword evidence="8" id="KW-1185">Reference proteome</keyword>
<dbReference type="Gene3D" id="3.30.1360.20">
    <property type="entry name" value="Transcriptional coactivator/pterin dehydratase"/>
    <property type="match status" value="1"/>
</dbReference>
<dbReference type="AlphaFoldDB" id="A0A1E4RNP8"/>
<sequence>MSFKPGRVVPLNVLSNQIVKLNELGSKQYWRLQTNKLDDSKTEQRLEADYKFKSFAKTWEFLNMVALKAATLKHHPTIITTYNKVNLQITTHDVGNLITYDDLKLASAVHDEFVDKFSSAKSKTPTTTEGEPNNGLSNVEKTSQLIDDLINKP</sequence>
<evidence type="ECO:0000313" key="7">
    <source>
        <dbReference type="EMBL" id="ODV68715.1"/>
    </source>
</evidence>
<evidence type="ECO:0000256" key="4">
    <source>
        <dbReference type="ARBA" id="ARBA00023239"/>
    </source>
</evidence>
<dbReference type="GeneID" id="30995368"/>
<evidence type="ECO:0000256" key="5">
    <source>
        <dbReference type="ARBA" id="ARBA00030497"/>
    </source>
</evidence>
<feature type="compositionally biased region" description="Polar residues" evidence="6">
    <location>
        <begin position="120"/>
        <end position="145"/>
    </location>
</feature>
<keyword evidence="4" id="KW-0456">Lyase</keyword>
<dbReference type="PANTHER" id="PTHR12599:SF0">
    <property type="entry name" value="PTERIN-4-ALPHA-CARBINOLAMINE DEHYDRATASE"/>
    <property type="match status" value="1"/>
</dbReference>
<dbReference type="EC" id="4.2.1.96" evidence="3"/>
<accession>A0A1E4RNP8</accession>
<protein>
    <recommendedName>
        <fullName evidence="3">4a-hydroxytetrahydrobiopterin dehydratase</fullName>
        <ecNumber evidence="3">4.2.1.96</ecNumber>
    </recommendedName>
    <alternativeName>
        <fullName evidence="5">4-alpha-hydroxy-tetrahydropterin dehydratase</fullName>
    </alternativeName>
</protein>
<dbReference type="PANTHER" id="PTHR12599">
    <property type="entry name" value="PTERIN-4-ALPHA-CARBINOLAMINE DEHYDRATASE"/>
    <property type="match status" value="1"/>
</dbReference>
<evidence type="ECO:0000313" key="8">
    <source>
        <dbReference type="Proteomes" id="UP000095085"/>
    </source>
</evidence>
<organism evidence="7 8">
    <name type="scientific">Hyphopichia burtonii NRRL Y-1933</name>
    <dbReference type="NCBI Taxonomy" id="984485"/>
    <lineage>
        <taxon>Eukaryota</taxon>
        <taxon>Fungi</taxon>
        <taxon>Dikarya</taxon>
        <taxon>Ascomycota</taxon>
        <taxon>Saccharomycotina</taxon>
        <taxon>Pichiomycetes</taxon>
        <taxon>Debaryomycetaceae</taxon>
        <taxon>Hyphopichia</taxon>
    </lineage>
</organism>
<proteinExistence type="inferred from homology"/>
<dbReference type="GO" id="GO:0008124">
    <property type="term" value="F:4-alpha-hydroxytetrahydrobiopterin dehydratase activity"/>
    <property type="evidence" value="ECO:0007669"/>
    <property type="project" value="UniProtKB-EC"/>
</dbReference>